<reference evidence="2 3" key="1">
    <citation type="submission" date="2019-04" db="EMBL/GenBank/DDBJ databases">
        <authorList>
            <person name="Li Y."/>
            <person name="Wang J."/>
        </authorList>
    </citation>
    <scope>NUCLEOTIDE SEQUENCE [LARGE SCALE GENOMIC DNA]</scope>
    <source>
        <strain evidence="2 3">DSM 14668</strain>
    </source>
</reference>
<evidence type="ECO:0000313" key="3">
    <source>
        <dbReference type="Proteomes" id="UP000309215"/>
    </source>
</evidence>
<evidence type="ECO:0000313" key="2">
    <source>
        <dbReference type="EMBL" id="TKC95219.1"/>
    </source>
</evidence>
<dbReference type="AlphaFoldDB" id="A0A4U1IMF8"/>
<dbReference type="InterPro" id="IPR021958">
    <property type="entry name" value="DUF3575"/>
</dbReference>
<feature type="chain" id="PRO_5020642277" evidence="1">
    <location>
        <begin position="25"/>
        <end position="190"/>
    </location>
</feature>
<dbReference type="Pfam" id="PF12099">
    <property type="entry name" value="DUF3575"/>
    <property type="match status" value="1"/>
</dbReference>
<name>A0A4U1IMF8_9BACT</name>
<protein>
    <submittedName>
        <fullName evidence="2">DUF3575 domain-containing protein</fullName>
    </submittedName>
</protein>
<organism evidence="2 3">
    <name type="scientific">Polyangium fumosum</name>
    <dbReference type="NCBI Taxonomy" id="889272"/>
    <lineage>
        <taxon>Bacteria</taxon>
        <taxon>Pseudomonadati</taxon>
        <taxon>Myxococcota</taxon>
        <taxon>Polyangia</taxon>
        <taxon>Polyangiales</taxon>
        <taxon>Polyangiaceae</taxon>
        <taxon>Polyangium</taxon>
    </lineage>
</organism>
<gene>
    <name evidence="2" type="ORF">E8A74_47220</name>
</gene>
<feature type="signal peptide" evidence="1">
    <location>
        <begin position="1"/>
        <end position="24"/>
    </location>
</feature>
<sequence>MRRRTALDLLVPAAVLLIASAAHAEEPSCAERPNAVVADLGLHVVNAGYQRVFGCHVTVQATAGLYGPWTVTQNVLGLGGGDRTPDEDVIGMVLRGRVFFHPLGRAPGGLWISPYTQAGPVRSRVASEKIWGPAFAAGLSAGWTWMLGNHVLLGLGLGAQYHRASFLGRTARPGFSLFGPTVDINVGFRF</sequence>
<keyword evidence="1" id="KW-0732">Signal</keyword>
<comment type="caution">
    <text evidence="2">The sequence shown here is derived from an EMBL/GenBank/DDBJ whole genome shotgun (WGS) entry which is preliminary data.</text>
</comment>
<proteinExistence type="predicted"/>
<accession>A0A4U1IMF8</accession>
<dbReference type="EMBL" id="SSMQ01000099">
    <property type="protein sequence ID" value="TKC95219.1"/>
    <property type="molecule type" value="Genomic_DNA"/>
</dbReference>
<keyword evidence="3" id="KW-1185">Reference proteome</keyword>
<dbReference type="Proteomes" id="UP000309215">
    <property type="component" value="Unassembled WGS sequence"/>
</dbReference>
<dbReference type="RefSeq" id="WP_136935763.1">
    <property type="nucleotide sequence ID" value="NZ_SSMQ01000099.1"/>
</dbReference>
<evidence type="ECO:0000256" key="1">
    <source>
        <dbReference type="SAM" id="SignalP"/>
    </source>
</evidence>